<keyword evidence="1" id="KW-1133">Transmembrane helix</keyword>
<dbReference type="EMBL" id="CP101988">
    <property type="protein sequence ID" value="UUI75609.1"/>
    <property type="molecule type" value="Genomic_DNA"/>
</dbReference>
<feature type="transmembrane region" description="Helical" evidence="1">
    <location>
        <begin position="93"/>
        <end position="118"/>
    </location>
</feature>
<evidence type="ECO:0000313" key="2">
    <source>
        <dbReference type="EMBL" id="UUI75609.1"/>
    </source>
</evidence>
<evidence type="ECO:0000313" key="3">
    <source>
        <dbReference type="Proteomes" id="UP001316189"/>
    </source>
</evidence>
<dbReference type="Proteomes" id="UP001316189">
    <property type="component" value="Chromosome"/>
</dbReference>
<proteinExistence type="predicted"/>
<reference evidence="2 3" key="1">
    <citation type="submission" date="2022-07" db="EMBL/GenBank/DDBJ databases">
        <title>Novel species in genus cellulomonas.</title>
        <authorList>
            <person name="Ye L."/>
        </authorList>
    </citation>
    <scope>NUCLEOTIDE SEQUENCE [LARGE SCALE GENOMIC DNA]</scope>
    <source>
        <strain evidence="3">zg-Y338</strain>
    </source>
</reference>
<protein>
    <submittedName>
        <fullName evidence="2">DoxX family protein</fullName>
    </submittedName>
</protein>
<organism evidence="2 3">
    <name type="scientific">Cellulomonas chengniuliangii</name>
    <dbReference type="NCBI Taxonomy" id="2968084"/>
    <lineage>
        <taxon>Bacteria</taxon>
        <taxon>Bacillati</taxon>
        <taxon>Actinomycetota</taxon>
        <taxon>Actinomycetes</taxon>
        <taxon>Micrococcales</taxon>
        <taxon>Cellulomonadaceae</taxon>
        <taxon>Cellulomonas</taxon>
    </lineage>
</organism>
<feature type="transmembrane region" description="Helical" evidence="1">
    <location>
        <begin position="157"/>
        <end position="178"/>
    </location>
</feature>
<accession>A0ABY5L143</accession>
<name>A0ABY5L143_9CELL</name>
<dbReference type="RefSeq" id="WP_227568299.1">
    <property type="nucleotide sequence ID" value="NZ_CP101988.1"/>
</dbReference>
<keyword evidence="1" id="KW-0472">Membrane</keyword>
<sequence length="194" mass="20746">MASTRAAAGAATTTTTAVQDHVVTSRSGRQWLAVTRLATGFIFLWAFLDKTFGLHYSTGAPVAEGEPSLAWIDGGTPSQGFMKFATVGPLKDFYASIAGTVTDWLFMAALLGIGVAVMAGIALRLAAVAGTVLMLAMWAAEWPLLEGSTNPIVDYHIIYALVLILSAVLYAGDTWGLGRRWGSLPMVRRLPWLR</sequence>
<keyword evidence="1" id="KW-0812">Transmembrane</keyword>
<keyword evidence="3" id="KW-1185">Reference proteome</keyword>
<feature type="transmembrane region" description="Helical" evidence="1">
    <location>
        <begin position="125"/>
        <end position="145"/>
    </location>
</feature>
<evidence type="ECO:0000256" key="1">
    <source>
        <dbReference type="SAM" id="Phobius"/>
    </source>
</evidence>
<gene>
    <name evidence="2" type="ORF">NP064_01405</name>
</gene>
<feature type="transmembrane region" description="Helical" evidence="1">
    <location>
        <begin position="31"/>
        <end position="48"/>
    </location>
</feature>